<protein>
    <submittedName>
        <fullName evidence="1">Uncharacterized protein</fullName>
    </submittedName>
</protein>
<evidence type="ECO:0000313" key="2">
    <source>
        <dbReference type="Proteomes" id="UP001500979"/>
    </source>
</evidence>
<keyword evidence="2" id="KW-1185">Reference proteome</keyword>
<dbReference type="EMBL" id="BAAAUX010000052">
    <property type="protein sequence ID" value="GAA2822453.1"/>
    <property type="molecule type" value="Genomic_DNA"/>
</dbReference>
<name>A0ABN3VP09_9PSEU</name>
<dbReference type="RefSeq" id="WP_344686400.1">
    <property type="nucleotide sequence ID" value="NZ_BAAAUX010000052.1"/>
</dbReference>
<accession>A0ABN3VP09</accession>
<proteinExistence type="predicted"/>
<comment type="caution">
    <text evidence="1">The sequence shown here is derived from an EMBL/GenBank/DDBJ whole genome shotgun (WGS) entry which is preliminary data.</text>
</comment>
<reference evidence="1 2" key="1">
    <citation type="journal article" date="2019" name="Int. J. Syst. Evol. Microbiol.">
        <title>The Global Catalogue of Microorganisms (GCM) 10K type strain sequencing project: providing services to taxonomists for standard genome sequencing and annotation.</title>
        <authorList>
            <consortium name="The Broad Institute Genomics Platform"/>
            <consortium name="The Broad Institute Genome Sequencing Center for Infectious Disease"/>
            <person name="Wu L."/>
            <person name="Ma J."/>
        </authorList>
    </citation>
    <scope>NUCLEOTIDE SEQUENCE [LARGE SCALE GENOMIC DNA]</scope>
    <source>
        <strain evidence="1 2">JCM 9383</strain>
    </source>
</reference>
<gene>
    <name evidence="1" type="ORF">GCM10010470_66890</name>
</gene>
<organism evidence="1 2">
    <name type="scientific">Saccharopolyspora taberi</name>
    <dbReference type="NCBI Taxonomy" id="60895"/>
    <lineage>
        <taxon>Bacteria</taxon>
        <taxon>Bacillati</taxon>
        <taxon>Actinomycetota</taxon>
        <taxon>Actinomycetes</taxon>
        <taxon>Pseudonocardiales</taxon>
        <taxon>Pseudonocardiaceae</taxon>
        <taxon>Saccharopolyspora</taxon>
    </lineage>
</organism>
<evidence type="ECO:0000313" key="1">
    <source>
        <dbReference type="EMBL" id="GAA2822453.1"/>
    </source>
</evidence>
<sequence>MNSDPIGAFVDEFTAPAARNLIRHMTCHQIQAVAGMLTEHGQPESAQQWIDHHLLYCDQERPYSAHDTRHNDEGELATIDDAIGHDGQSYSYHRVVTTGDHTVRARIKRHVHTFQSYAVAEVLTPALTWTALAETTPSNWFEETPSPYDRSLDVIAALGPLAALLLTRARTILP</sequence>
<dbReference type="Proteomes" id="UP001500979">
    <property type="component" value="Unassembled WGS sequence"/>
</dbReference>